<reference evidence="1" key="1">
    <citation type="journal article" date="2021" name="Microorganisms">
        <title>Phylogenomic Reconstruction and Metabolic Potential of the Genus Aminobacter.</title>
        <authorList>
            <person name="Artuso I."/>
            <person name="Turrini P."/>
            <person name="Pirolo M."/>
            <person name="Lugli G.A."/>
            <person name="Ventura M."/>
            <person name="Visca P."/>
        </authorList>
    </citation>
    <scope>NUCLEOTIDE SEQUENCE</scope>
    <source>
        <strain evidence="1">LMG 26462</strain>
    </source>
</reference>
<keyword evidence="2" id="KW-1185">Reference proteome</keyword>
<evidence type="ECO:0000313" key="2">
    <source>
        <dbReference type="Proteomes" id="UP001138921"/>
    </source>
</evidence>
<proteinExistence type="predicted"/>
<dbReference type="RefSeq" id="WP_214392475.1">
    <property type="nucleotide sequence ID" value="NZ_JAFLWW010000007.1"/>
</dbReference>
<sequence>MVFGINELTQNRPRLLREGAIDAVIDHPVFATLPCGDDGAAFGAQHD</sequence>
<accession>A0A9X1AF06</accession>
<evidence type="ECO:0000313" key="1">
    <source>
        <dbReference type="EMBL" id="MBT1158601.1"/>
    </source>
</evidence>
<dbReference type="Proteomes" id="UP001138921">
    <property type="component" value="Unassembled WGS sequence"/>
</dbReference>
<protein>
    <submittedName>
        <fullName evidence="1">Uncharacterized protein</fullName>
    </submittedName>
</protein>
<reference evidence="1" key="2">
    <citation type="submission" date="2021-03" db="EMBL/GenBank/DDBJ databases">
        <authorList>
            <person name="Artuso I."/>
            <person name="Turrini P."/>
            <person name="Pirolo M."/>
            <person name="Lugli G.A."/>
            <person name="Ventura M."/>
            <person name="Visca P."/>
        </authorList>
    </citation>
    <scope>NUCLEOTIDE SEQUENCE</scope>
    <source>
        <strain evidence="1">LMG 26462</strain>
    </source>
</reference>
<gene>
    <name evidence="1" type="ORF">J1C56_23720</name>
</gene>
<name>A0A9X1AF06_9HYPH</name>
<dbReference type="AlphaFoldDB" id="A0A9X1AF06"/>
<organism evidence="1 2">
    <name type="scientific">Aminobacter anthyllidis</name>
    <dbReference type="NCBI Taxonomy" id="1035067"/>
    <lineage>
        <taxon>Bacteria</taxon>
        <taxon>Pseudomonadati</taxon>
        <taxon>Pseudomonadota</taxon>
        <taxon>Alphaproteobacteria</taxon>
        <taxon>Hyphomicrobiales</taxon>
        <taxon>Phyllobacteriaceae</taxon>
        <taxon>Aminobacter</taxon>
    </lineage>
</organism>
<comment type="caution">
    <text evidence="1">The sequence shown here is derived from an EMBL/GenBank/DDBJ whole genome shotgun (WGS) entry which is preliminary data.</text>
</comment>
<dbReference type="EMBL" id="JAFLWW010000007">
    <property type="protein sequence ID" value="MBT1158601.1"/>
    <property type="molecule type" value="Genomic_DNA"/>
</dbReference>